<evidence type="ECO:0000313" key="9">
    <source>
        <dbReference type="EMBL" id="RST84706.1"/>
    </source>
</evidence>
<dbReference type="Proteomes" id="UP000278398">
    <property type="component" value="Unassembled WGS sequence"/>
</dbReference>
<evidence type="ECO:0000256" key="4">
    <source>
        <dbReference type="ARBA" id="ARBA00022982"/>
    </source>
</evidence>
<name>A0A3R9Y5J6_9HYPH</name>
<sequence length="148" mass="15403">MKSFIRIGVTGAVLMAGPAAAIAQDLAKGETLFRRCAVCHGIGDTSKPVGPSLNNVIGRTAGTEESFASKYSKAMIAAGEGGLVWTVEEISEYITDPRKKVPGNKMAFPGLKKEDERADVIAYIAQFSTAAAAEPGEEEAAEPAAASQ</sequence>
<keyword evidence="5 6" id="KW-0408">Iron</keyword>
<dbReference type="RefSeq" id="WP_126701604.1">
    <property type="nucleotide sequence ID" value="NZ_RWKW01000081.1"/>
</dbReference>
<dbReference type="GO" id="GO:0046872">
    <property type="term" value="F:metal ion binding"/>
    <property type="evidence" value="ECO:0007669"/>
    <property type="project" value="UniProtKB-KW"/>
</dbReference>
<evidence type="ECO:0000256" key="6">
    <source>
        <dbReference type="PROSITE-ProRule" id="PRU00433"/>
    </source>
</evidence>
<dbReference type="OrthoDB" id="9805828at2"/>
<dbReference type="Gene3D" id="1.10.760.10">
    <property type="entry name" value="Cytochrome c-like domain"/>
    <property type="match status" value="1"/>
</dbReference>
<keyword evidence="4" id="KW-0249">Electron transport</keyword>
<evidence type="ECO:0000313" key="10">
    <source>
        <dbReference type="Proteomes" id="UP000278398"/>
    </source>
</evidence>
<protein>
    <submittedName>
        <fullName evidence="9">Cytochrome c family protein</fullName>
    </submittedName>
</protein>
<dbReference type="PANTHER" id="PTHR11961">
    <property type="entry name" value="CYTOCHROME C"/>
    <property type="match status" value="1"/>
</dbReference>
<proteinExistence type="predicted"/>
<evidence type="ECO:0000256" key="3">
    <source>
        <dbReference type="ARBA" id="ARBA00022723"/>
    </source>
</evidence>
<keyword evidence="7" id="KW-0732">Signal</keyword>
<dbReference type="PROSITE" id="PS51007">
    <property type="entry name" value="CYTC"/>
    <property type="match status" value="1"/>
</dbReference>
<evidence type="ECO:0000256" key="5">
    <source>
        <dbReference type="ARBA" id="ARBA00023004"/>
    </source>
</evidence>
<dbReference type="GO" id="GO:0009055">
    <property type="term" value="F:electron transfer activity"/>
    <property type="evidence" value="ECO:0007669"/>
    <property type="project" value="InterPro"/>
</dbReference>
<reference evidence="9 10" key="1">
    <citation type="submission" date="2018-12" db="EMBL/GenBank/DDBJ databases">
        <title>Mesorhizobium carbonis sp. nov., isolated from coal mine water.</title>
        <authorList>
            <person name="Xin W."/>
            <person name="Xu Z."/>
            <person name="Xiang F."/>
            <person name="Zhang J."/>
            <person name="Xi L."/>
            <person name="Liu J."/>
        </authorList>
    </citation>
    <scope>NUCLEOTIDE SEQUENCE [LARGE SCALE GENOMIC DNA]</scope>
    <source>
        <strain evidence="9 10">B2.3</strain>
    </source>
</reference>
<accession>A0A3R9Y5J6</accession>
<keyword evidence="1" id="KW-0813">Transport</keyword>
<dbReference type="PRINTS" id="PR00604">
    <property type="entry name" value="CYTCHRMECIAB"/>
</dbReference>
<feature type="signal peptide" evidence="7">
    <location>
        <begin position="1"/>
        <end position="23"/>
    </location>
</feature>
<keyword evidence="2 6" id="KW-0349">Heme</keyword>
<evidence type="ECO:0000256" key="1">
    <source>
        <dbReference type="ARBA" id="ARBA00022448"/>
    </source>
</evidence>
<feature type="chain" id="PRO_5018756899" evidence="7">
    <location>
        <begin position="24"/>
        <end position="148"/>
    </location>
</feature>
<evidence type="ECO:0000256" key="7">
    <source>
        <dbReference type="SAM" id="SignalP"/>
    </source>
</evidence>
<dbReference type="InterPro" id="IPR009056">
    <property type="entry name" value="Cyt_c-like_dom"/>
</dbReference>
<dbReference type="Pfam" id="PF00034">
    <property type="entry name" value="Cytochrom_C"/>
    <property type="match status" value="1"/>
</dbReference>
<keyword evidence="3 6" id="KW-0479">Metal-binding</keyword>
<dbReference type="EMBL" id="RWKW01000081">
    <property type="protein sequence ID" value="RST84706.1"/>
    <property type="molecule type" value="Genomic_DNA"/>
</dbReference>
<keyword evidence="10" id="KW-1185">Reference proteome</keyword>
<dbReference type="AlphaFoldDB" id="A0A3R9Y5J6"/>
<dbReference type="InterPro" id="IPR002327">
    <property type="entry name" value="Cyt_c_1A/1B"/>
</dbReference>
<dbReference type="SUPFAM" id="SSF46626">
    <property type="entry name" value="Cytochrome c"/>
    <property type="match status" value="1"/>
</dbReference>
<evidence type="ECO:0000259" key="8">
    <source>
        <dbReference type="PROSITE" id="PS51007"/>
    </source>
</evidence>
<organism evidence="9 10">
    <name type="scientific">Aquibium carbonis</name>
    <dbReference type="NCBI Taxonomy" id="2495581"/>
    <lineage>
        <taxon>Bacteria</taxon>
        <taxon>Pseudomonadati</taxon>
        <taxon>Pseudomonadota</taxon>
        <taxon>Alphaproteobacteria</taxon>
        <taxon>Hyphomicrobiales</taxon>
        <taxon>Phyllobacteriaceae</taxon>
        <taxon>Aquibium</taxon>
    </lineage>
</organism>
<evidence type="ECO:0000256" key="2">
    <source>
        <dbReference type="ARBA" id="ARBA00022617"/>
    </source>
</evidence>
<dbReference type="InterPro" id="IPR036909">
    <property type="entry name" value="Cyt_c-like_dom_sf"/>
</dbReference>
<feature type="domain" description="Cytochrome c" evidence="8">
    <location>
        <begin position="24"/>
        <end position="128"/>
    </location>
</feature>
<gene>
    <name evidence="9" type="ORF">EJC49_19480</name>
</gene>
<comment type="caution">
    <text evidence="9">The sequence shown here is derived from an EMBL/GenBank/DDBJ whole genome shotgun (WGS) entry which is preliminary data.</text>
</comment>
<dbReference type="GO" id="GO:0020037">
    <property type="term" value="F:heme binding"/>
    <property type="evidence" value="ECO:0007669"/>
    <property type="project" value="InterPro"/>
</dbReference>